<dbReference type="GO" id="GO:0005742">
    <property type="term" value="C:mitochondrial outer membrane translocase complex"/>
    <property type="evidence" value="ECO:0007669"/>
    <property type="project" value="InterPro"/>
</dbReference>
<evidence type="ECO:0000313" key="15">
    <source>
        <dbReference type="Proteomes" id="UP001289374"/>
    </source>
</evidence>
<evidence type="ECO:0000256" key="11">
    <source>
        <dbReference type="PROSITE-ProRule" id="PRU00339"/>
    </source>
</evidence>
<keyword evidence="11" id="KW-0802">TPR repeat</keyword>
<dbReference type="Pfam" id="PF06552">
    <property type="entry name" value="TOM20_plant"/>
    <property type="match status" value="1"/>
</dbReference>
<feature type="transmembrane region" description="Helical" evidence="13">
    <location>
        <begin position="180"/>
        <end position="197"/>
    </location>
</feature>
<comment type="subcellular location">
    <subcellularLocation>
        <location evidence="2">Mitochondrion outer membrane</location>
        <topology evidence="2">Single-pass membrane protein</topology>
    </subcellularLocation>
</comment>
<comment type="similarity">
    <text evidence="3">Belongs to the Tom20 family.</text>
</comment>
<protein>
    <submittedName>
        <fullName evidence="14">Mitochondrial import receptor subunit TOM20</fullName>
    </submittedName>
</protein>
<keyword evidence="15" id="KW-1185">Reference proteome</keyword>
<proteinExistence type="inferred from homology"/>
<dbReference type="PANTHER" id="PTHR32409">
    <property type="entry name" value="MITOCHONDRIAL IMPORT RECEPTOR SUBUNIT TOM20-1-RELATED"/>
    <property type="match status" value="1"/>
</dbReference>
<evidence type="ECO:0000256" key="12">
    <source>
        <dbReference type="SAM" id="MobiDB-lite"/>
    </source>
</evidence>
<keyword evidence="7" id="KW-0653">Protein transport</keyword>
<keyword evidence="4" id="KW-0813">Transport</keyword>
<dbReference type="PANTHER" id="PTHR32409:SF3">
    <property type="entry name" value="MITOCHONDRIAL IMPORT RECEPTOR SUBUNIT TOM20-1-RELATED"/>
    <property type="match status" value="1"/>
</dbReference>
<dbReference type="AlphaFoldDB" id="A0AAE2BPE0"/>
<dbReference type="Gene3D" id="1.25.40.10">
    <property type="entry name" value="Tetratricopeptide repeat domain"/>
    <property type="match status" value="1"/>
</dbReference>
<dbReference type="SUPFAM" id="SSF48452">
    <property type="entry name" value="TPR-like"/>
    <property type="match status" value="1"/>
</dbReference>
<evidence type="ECO:0000256" key="6">
    <source>
        <dbReference type="ARBA" id="ARBA00022787"/>
    </source>
</evidence>
<dbReference type="EMBL" id="JACGWL010000010">
    <property type="protein sequence ID" value="KAK4392867.1"/>
    <property type="molecule type" value="Genomic_DNA"/>
</dbReference>
<dbReference type="InterPro" id="IPR019734">
    <property type="entry name" value="TPR_rpt"/>
</dbReference>
<evidence type="ECO:0000256" key="13">
    <source>
        <dbReference type="SAM" id="Phobius"/>
    </source>
</evidence>
<dbReference type="InterPro" id="IPR010547">
    <property type="entry name" value="TOM20_imprt_rcpt"/>
</dbReference>
<evidence type="ECO:0000256" key="7">
    <source>
        <dbReference type="ARBA" id="ARBA00022927"/>
    </source>
</evidence>
<reference evidence="14" key="1">
    <citation type="submission" date="2020-06" db="EMBL/GenBank/DDBJ databases">
        <authorList>
            <person name="Li T."/>
            <person name="Hu X."/>
            <person name="Zhang T."/>
            <person name="Song X."/>
            <person name="Zhang H."/>
            <person name="Dai N."/>
            <person name="Sheng W."/>
            <person name="Hou X."/>
            <person name="Wei L."/>
        </authorList>
    </citation>
    <scope>NUCLEOTIDE SEQUENCE</scope>
    <source>
        <strain evidence="14">K16</strain>
        <tissue evidence="14">Leaf</tissue>
    </source>
</reference>
<organism evidence="14 15">
    <name type="scientific">Sesamum angolense</name>
    <dbReference type="NCBI Taxonomy" id="2727404"/>
    <lineage>
        <taxon>Eukaryota</taxon>
        <taxon>Viridiplantae</taxon>
        <taxon>Streptophyta</taxon>
        <taxon>Embryophyta</taxon>
        <taxon>Tracheophyta</taxon>
        <taxon>Spermatophyta</taxon>
        <taxon>Magnoliopsida</taxon>
        <taxon>eudicotyledons</taxon>
        <taxon>Gunneridae</taxon>
        <taxon>Pentapetalae</taxon>
        <taxon>asterids</taxon>
        <taxon>lamiids</taxon>
        <taxon>Lamiales</taxon>
        <taxon>Pedaliaceae</taxon>
        <taxon>Sesamum</taxon>
    </lineage>
</organism>
<accession>A0AAE2BPE0</accession>
<dbReference type="PROSITE" id="PS50005">
    <property type="entry name" value="TPR"/>
    <property type="match status" value="1"/>
</dbReference>
<feature type="region of interest" description="Disordered" evidence="12">
    <location>
        <begin position="144"/>
        <end position="171"/>
    </location>
</feature>
<keyword evidence="8 13" id="KW-1133">Transmembrane helix</keyword>
<comment type="caution">
    <text evidence="14">The sequence shown here is derived from an EMBL/GenBank/DDBJ whole genome shotgun (WGS) entry which is preliminary data.</text>
</comment>
<feature type="compositionally biased region" description="Low complexity" evidence="12">
    <location>
        <begin position="157"/>
        <end position="168"/>
    </location>
</feature>
<reference evidence="14" key="2">
    <citation type="journal article" date="2024" name="Plant">
        <title>Genomic evolution and insights into agronomic trait innovations of Sesamum species.</title>
        <authorList>
            <person name="Miao H."/>
            <person name="Wang L."/>
            <person name="Qu L."/>
            <person name="Liu H."/>
            <person name="Sun Y."/>
            <person name="Le M."/>
            <person name="Wang Q."/>
            <person name="Wei S."/>
            <person name="Zheng Y."/>
            <person name="Lin W."/>
            <person name="Duan Y."/>
            <person name="Cao H."/>
            <person name="Xiong S."/>
            <person name="Wang X."/>
            <person name="Wei L."/>
            <person name="Li C."/>
            <person name="Ma Q."/>
            <person name="Ju M."/>
            <person name="Zhao R."/>
            <person name="Li G."/>
            <person name="Mu C."/>
            <person name="Tian Q."/>
            <person name="Mei H."/>
            <person name="Zhang T."/>
            <person name="Gao T."/>
            <person name="Zhang H."/>
        </authorList>
    </citation>
    <scope>NUCLEOTIDE SEQUENCE</scope>
    <source>
        <strain evidence="14">K16</strain>
    </source>
</reference>
<keyword evidence="10 13" id="KW-0472">Membrane</keyword>
<sequence>MEMSNDFDRLLFFEHARRTAEATYAKNPLDADNLTRWGGVLLELSQFQNGDESKKMIQDAIDRLEEALVVNPRKHDALWCLGNAYTSSAFLIPDLDEARGDFNKATQYFEQAYELEPQNELYKKSLEVAAKAPQLHVEIHKHGLGQQGMAPGPPPSSSTKQQQQQQSTKKSKGSELKYDIFGWIILAVGIVTWLGFAKSNVPPPPPR</sequence>
<dbReference type="GO" id="GO:0015031">
    <property type="term" value="P:protein transport"/>
    <property type="evidence" value="ECO:0007669"/>
    <property type="project" value="UniProtKB-KW"/>
</dbReference>
<evidence type="ECO:0000256" key="4">
    <source>
        <dbReference type="ARBA" id="ARBA00022448"/>
    </source>
</evidence>
<gene>
    <name evidence="14" type="ORF">Sango_1757500</name>
</gene>
<dbReference type="GO" id="GO:0045040">
    <property type="term" value="P:protein insertion into mitochondrial outer membrane"/>
    <property type="evidence" value="ECO:0007669"/>
    <property type="project" value="InterPro"/>
</dbReference>
<evidence type="ECO:0000256" key="9">
    <source>
        <dbReference type="ARBA" id="ARBA00023128"/>
    </source>
</evidence>
<evidence type="ECO:0000256" key="3">
    <source>
        <dbReference type="ARBA" id="ARBA00005792"/>
    </source>
</evidence>
<keyword evidence="5 13" id="KW-0812">Transmembrane</keyword>
<evidence type="ECO:0000256" key="8">
    <source>
        <dbReference type="ARBA" id="ARBA00022989"/>
    </source>
</evidence>
<evidence type="ECO:0000256" key="1">
    <source>
        <dbReference type="ARBA" id="ARBA00003450"/>
    </source>
</evidence>
<name>A0AAE2BPE0_9LAMI</name>
<dbReference type="InterPro" id="IPR011990">
    <property type="entry name" value="TPR-like_helical_dom_sf"/>
</dbReference>
<evidence type="ECO:0000256" key="10">
    <source>
        <dbReference type="ARBA" id="ARBA00023136"/>
    </source>
</evidence>
<feature type="repeat" description="TPR" evidence="11">
    <location>
        <begin position="86"/>
        <end position="119"/>
    </location>
</feature>
<evidence type="ECO:0000313" key="14">
    <source>
        <dbReference type="EMBL" id="KAK4392867.1"/>
    </source>
</evidence>
<evidence type="ECO:0000256" key="5">
    <source>
        <dbReference type="ARBA" id="ARBA00022692"/>
    </source>
</evidence>
<dbReference type="Proteomes" id="UP001289374">
    <property type="component" value="Unassembled WGS sequence"/>
</dbReference>
<keyword evidence="9" id="KW-0496">Mitochondrion</keyword>
<keyword evidence="14" id="KW-0675">Receptor</keyword>
<comment type="function">
    <text evidence="1">Central component of the receptor complex responsible for the recognition and translocation of cytosolically synthesized mitochondrial preproteins. Together with TOM22 functions as the transit peptide receptor at the surface of the mitochondrion outer membrane and facilitates the movement of preproteins into the translocation pore.</text>
</comment>
<evidence type="ECO:0000256" key="2">
    <source>
        <dbReference type="ARBA" id="ARBA00004572"/>
    </source>
</evidence>
<keyword evidence="6" id="KW-1000">Mitochondrion outer membrane</keyword>